<organism evidence="4 5">
    <name type="scientific">Leersia perrieri</name>
    <dbReference type="NCBI Taxonomy" id="77586"/>
    <lineage>
        <taxon>Eukaryota</taxon>
        <taxon>Viridiplantae</taxon>
        <taxon>Streptophyta</taxon>
        <taxon>Embryophyta</taxon>
        <taxon>Tracheophyta</taxon>
        <taxon>Spermatophyta</taxon>
        <taxon>Magnoliopsida</taxon>
        <taxon>Liliopsida</taxon>
        <taxon>Poales</taxon>
        <taxon>Poaceae</taxon>
        <taxon>BOP clade</taxon>
        <taxon>Oryzoideae</taxon>
        <taxon>Oryzeae</taxon>
        <taxon>Oryzinae</taxon>
        <taxon>Leersia</taxon>
    </lineage>
</organism>
<dbReference type="EnsemblPlants" id="LPERR04G14430.3">
    <property type="protein sequence ID" value="LPERR04G14430.3"/>
    <property type="gene ID" value="LPERR04G14430"/>
</dbReference>
<feature type="coiled-coil region" evidence="3">
    <location>
        <begin position="33"/>
        <end position="60"/>
    </location>
</feature>
<dbReference type="Gramene" id="LPERR04G14430.3">
    <property type="protein sequence ID" value="LPERR04G14430.3"/>
    <property type="gene ID" value="LPERR04G14430"/>
</dbReference>
<dbReference type="eggNOG" id="ENOG502QSY7">
    <property type="taxonomic scope" value="Eukaryota"/>
</dbReference>
<keyword evidence="2 3" id="KW-0175">Coiled coil</keyword>
<dbReference type="Gramene" id="LPERR04G14430.1">
    <property type="protein sequence ID" value="LPERR04G14430.1"/>
    <property type="gene ID" value="LPERR04G14430"/>
</dbReference>
<dbReference type="InterPro" id="IPR008587">
    <property type="entry name" value="FPP_plant"/>
</dbReference>
<dbReference type="PANTHER" id="PTHR31580:SF7">
    <property type="entry name" value="OS04G0505000 PROTEIN"/>
    <property type="match status" value="1"/>
</dbReference>
<keyword evidence="5" id="KW-1185">Reference proteome</keyword>
<evidence type="ECO:0000313" key="4">
    <source>
        <dbReference type="EnsemblPlants" id="LPERR04G14430.3"/>
    </source>
</evidence>
<dbReference type="Proteomes" id="UP000032180">
    <property type="component" value="Chromosome 4"/>
</dbReference>
<reference evidence="4 5" key="2">
    <citation type="submission" date="2013-12" db="EMBL/GenBank/DDBJ databases">
        <authorList>
            <person name="Yu Y."/>
            <person name="Lee S."/>
            <person name="de Baynast K."/>
            <person name="Wissotski M."/>
            <person name="Liu L."/>
            <person name="Talag J."/>
            <person name="Goicoechea J."/>
            <person name="Angelova A."/>
            <person name="Jetty R."/>
            <person name="Kudrna D."/>
            <person name="Golser W."/>
            <person name="Rivera L."/>
            <person name="Zhang J."/>
            <person name="Wing R."/>
        </authorList>
    </citation>
    <scope>NUCLEOTIDE SEQUENCE</scope>
</reference>
<dbReference type="Pfam" id="PF05911">
    <property type="entry name" value="FPP"/>
    <property type="match status" value="1"/>
</dbReference>
<accession>A0A0D9W6V9</accession>
<dbReference type="PANTHER" id="PTHR31580">
    <property type="entry name" value="FILAMENT-LIKE PLANT PROTEIN 4"/>
    <property type="match status" value="1"/>
</dbReference>
<reference evidence="4" key="3">
    <citation type="submission" date="2015-04" db="UniProtKB">
        <authorList>
            <consortium name="EnsemblPlants"/>
        </authorList>
    </citation>
    <scope>IDENTIFICATION</scope>
</reference>
<dbReference type="Gramene" id="LPERR04G14430.2">
    <property type="protein sequence ID" value="LPERR04G14430.2"/>
    <property type="gene ID" value="LPERR04G14430"/>
</dbReference>
<dbReference type="AlphaFoldDB" id="A0A0D9W6V9"/>
<proteinExistence type="inferred from homology"/>
<dbReference type="EnsemblPlants" id="LPERR04G14430.2">
    <property type="protein sequence ID" value="LPERR04G14430.2"/>
    <property type="gene ID" value="LPERR04G14430"/>
</dbReference>
<reference evidence="4 5" key="1">
    <citation type="submission" date="2012-08" db="EMBL/GenBank/DDBJ databases">
        <title>Oryza genome evolution.</title>
        <authorList>
            <person name="Wing R.A."/>
        </authorList>
    </citation>
    <scope>NUCLEOTIDE SEQUENCE</scope>
</reference>
<name>A0A0D9W6V9_9ORYZ</name>
<dbReference type="EnsemblPlants" id="LPERR04G14430.1">
    <property type="protein sequence ID" value="LPERR04G14430.1"/>
    <property type="gene ID" value="LPERR04G14430"/>
</dbReference>
<comment type="similarity">
    <text evidence="1">Belongs to the FPP family.</text>
</comment>
<evidence type="ECO:0000256" key="1">
    <source>
        <dbReference type="ARBA" id="ARBA00005921"/>
    </source>
</evidence>
<sequence>MTEMEDSLRSCTEQLLLVREEKECLIIEAADKLSLEQGKIQALQQKLEDANKRFAKVTTENYNLRNTINLKDKVISELSESEALLNQKLTDATARLELSHKQCASLQYEVRMLQKELEIRNKEREYDLKSIDAAQKHQQESVKKITSLETECRRLRAMVQKRLPGPAALAKMKDEVDRRGDCCVDYGRRPRIPARPSSHLVTQRHLASEDYLVKIQELNDENRYLRQLLAKKENDLQFVQLQYADGASKLSVVQRQLKELADSHENNRPEPWDNSLVPKQEKIRVGKQHASHRRGRRVAGSDMQLLVDLSEIEKLEINSRPSSAPYQSVPDASDTESKTALTETVCQDRILEHGLSDKYPEWIQDVLELIMQKHQFLEISVSDILDEIRSALRKEISDKENDSANLTYDQVVIDTMVATLVERVSCMIERYTENNVVSSQSFLHEKSEVTCHLEHLIHVCSDVLDGKVNLQKFIDEVCLTLEWTVNQYFCCVDGLETVDCIMNDFDGSVSLRSLNMQEKQPMQSAYSKVDVGVHHEVQKEPIETTEVQIPGHHVENHSEVQCKLDKELVAVRQDHGYNCQEKQSVYYEEESATADGSMKLLPEEEGKKLTNSAISAAAEKLAECQEAITSLSKKLQALKCPTSADCVDKEKSDNLHLLVTNLPAEKGAKPDNFSSPLSEEVACKKGNGEPIGTKKLLVQGTGHKVDSNGSTKVVLHPVIPKSPLTTVSVDMKKRKKKKQGGSLLSRLIFRKKA</sequence>
<evidence type="ECO:0000256" key="3">
    <source>
        <dbReference type="SAM" id="Coils"/>
    </source>
</evidence>
<dbReference type="HOGENOM" id="CLU_008957_1_1_1"/>
<evidence type="ECO:0000256" key="2">
    <source>
        <dbReference type="ARBA" id="ARBA00023054"/>
    </source>
</evidence>
<dbReference type="STRING" id="77586.A0A0D9W6V9"/>
<evidence type="ECO:0008006" key="6">
    <source>
        <dbReference type="Google" id="ProtNLM"/>
    </source>
</evidence>
<evidence type="ECO:0000313" key="5">
    <source>
        <dbReference type="Proteomes" id="UP000032180"/>
    </source>
</evidence>
<protein>
    <recommendedName>
        <fullName evidence="6">Filament-like plant protein 7</fullName>
    </recommendedName>
</protein>